<evidence type="ECO:0000313" key="3">
    <source>
        <dbReference type="Proteomes" id="UP000036681"/>
    </source>
</evidence>
<dbReference type="PANTHER" id="PTHR47399">
    <property type="entry name" value="TRANSMEMBRANE PROTEIN 121B"/>
    <property type="match status" value="1"/>
</dbReference>
<feature type="transmembrane region" description="Helical" evidence="2">
    <location>
        <begin position="160"/>
        <end position="181"/>
    </location>
</feature>
<proteinExistence type="inferred from homology"/>
<feature type="transmembrane region" description="Helical" evidence="2">
    <location>
        <begin position="201"/>
        <end position="220"/>
    </location>
</feature>
<sequence length="389" mass="44973">MIDDWLQHRPYEEYGNIPERRQLTEEVIEENAQEFTKHDNFYGGSSEDDLPYLSRTNNEEPSKRNFLESSSNMGVVPGPFVRGCLDLFACVLCILLVIVQLGLIDFYYISVLKDKVWYAWLGADSLVIIILIWLIVLAIRSNQQHMEEVSSADAQVKYAWIGWFAYSAVLVGKIVACFRLFHDQLPPSPLDNHDKTFDDHLFRLGLSLSALIFLLLLEAHNYTPVFSARQTYIVYLITAVSFDIIDTVYFLDLLWQSFKDNWQLPLWLDIVILSLAALNFIMPTFALMRLRFGRFPRVLLLSDKLWALFYVLLVNGPYLGIRIYLYVLLEIPKKGKHYDASVLVVKNVAMIYLAVKEVWTRLQYWRYKRNAMGSRGELTAPGAANDDEA</sequence>
<evidence type="ECO:0000256" key="1">
    <source>
        <dbReference type="ARBA" id="ARBA00007711"/>
    </source>
</evidence>
<feature type="transmembrane region" description="Helical" evidence="2">
    <location>
        <begin position="266"/>
        <end position="287"/>
    </location>
</feature>
<keyword evidence="2" id="KW-0812">Transmembrane</keyword>
<feature type="transmembrane region" description="Helical" evidence="2">
    <location>
        <begin position="340"/>
        <end position="359"/>
    </location>
</feature>
<dbReference type="WBParaSite" id="ALUE_0001628501-mRNA-1">
    <property type="protein sequence ID" value="ALUE_0001628501-mRNA-1"/>
    <property type="gene ID" value="ALUE_0001628501"/>
</dbReference>
<accession>A0A0M3IDZ7</accession>
<dbReference type="InterPro" id="IPR032776">
    <property type="entry name" value="CECR6/TMEM121"/>
</dbReference>
<name>A0A0M3IDZ7_ASCLU</name>
<dbReference type="Proteomes" id="UP000036681">
    <property type="component" value="Unplaced"/>
</dbReference>
<feature type="transmembrane region" description="Helical" evidence="2">
    <location>
        <begin position="307"/>
        <end position="328"/>
    </location>
</feature>
<feature type="transmembrane region" description="Helical" evidence="2">
    <location>
        <begin position="116"/>
        <end position="139"/>
    </location>
</feature>
<reference evidence="4" key="1">
    <citation type="submission" date="2017-02" db="UniProtKB">
        <authorList>
            <consortium name="WormBaseParasite"/>
        </authorList>
    </citation>
    <scope>IDENTIFICATION</scope>
</reference>
<comment type="similarity">
    <text evidence="1">Belongs to the TMEM121 family.</text>
</comment>
<keyword evidence="2" id="KW-1133">Transmembrane helix</keyword>
<dbReference type="PANTHER" id="PTHR47399:SF1">
    <property type="entry name" value="TRANSMEMBRANE PROTEIN 121B"/>
    <property type="match status" value="1"/>
</dbReference>
<dbReference type="AlphaFoldDB" id="A0A0M3IDZ7"/>
<keyword evidence="2" id="KW-0472">Membrane</keyword>
<evidence type="ECO:0000313" key="4">
    <source>
        <dbReference type="WBParaSite" id="ALUE_0001628501-mRNA-1"/>
    </source>
</evidence>
<dbReference type="Pfam" id="PF14997">
    <property type="entry name" value="CECR6_TMEM121"/>
    <property type="match status" value="1"/>
</dbReference>
<protein>
    <submittedName>
        <fullName evidence="4">Transmembrane protein</fullName>
    </submittedName>
</protein>
<keyword evidence="3" id="KW-1185">Reference proteome</keyword>
<feature type="transmembrane region" description="Helical" evidence="2">
    <location>
        <begin position="232"/>
        <end position="251"/>
    </location>
</feature>
<feature type="transmembrane region" description="Helical" evidence="2">
    <location>
        <begin position="87"/>
        <end position="110"/>
    </location>
</feature>
<dbReference type="InterPro" id="IPR026624">
    <property type="entry name" value="CECR6"/>
</dbReference>
<evidence type="ECO:0000256" key="2">
    <source>
        <dbReference type="SAM" id="Phobius"/>
    </source>
</evidence>
<organism evidence="3 4">
    <name type="scientific">Ascaris lumbricoides</name>
    <name type="common">Giant roundworm</name>
    <dbReference type="NCBI Taxonomy" id="6252"/>
    <lineage>
        <taxon>Eukaryota</taxon>
        <taxon>Metazoa</taxon>
        <taxon>Ecdysozoa</taxon>
        <taxon>Nematoda</taxon>
        <taxon>Chromadorea</taxon>
        <taxon>Rhabditida</taxon>
        <taxon>Spirurina</taxon>
        <taxon>Ascaridomorpha</taxon>
        <taxon>Ascaridoidea</taxon>
        <taxon>Ascarididae</taxon>
        <taxon>Ascaris</taxon>
    </lineage>
</organism>